<evidence type="ECO:0000259" key="2">
    <source>
        <dbReference type="Pfam" id="PF09361"/>
    </source>
</evidence>
<dbReference type="AlphaFoldDB" id="A0A512HAV9"/>
<comment type="caution">
    <text evidence="3">The sequence shown here is derived from an EMBL/GenBank/DDBJ whole genome shotgun (WGS) entry which is preliminary data.</text>
</comment>
<reference evidence="3 4" key="1">
    <citation type="submission" date="2019-07" db="EMBL/GenBank/DDBJ databases">
        <title>Whole genome shotgun sequence of Rhodospirillum oryzae NBRC 107573.</title>
        <authorList>
            <person name="Hosoyama A."/>
            <person name="Uohara A."/>
            <person name="Ohji S."/>
            <person name="Ichikawa N."/>
        </authorList>
    </citation>
    <scope>NUCLEOTIDE SEQUENCE [LARGE SCALE GENOMIC DNA]</scope>
    <source>
        <strain evidence="3 4">NBRC 107573</strain>
    </source>
</reference>
<dbReference type="NCBIfam" id="TIGR01841">
    <property type="entry name" value="phasin"/>
    <property type="match status" value="1"/>
</dbReference>
<name>A0A512HAV9_9PROT</name>
<evidence type="ECO:0000256" key="1">
    <source>
        <dbReference type="SAM" id="MobiDB-lite"/>
    </source>
</evidence>
<dbReference type="Pfam" id="PF09361">
    <property type="entry name" value="Phasin_2"/>
    <property type="match status" value="1"/>
</dbReference>
<feature type="domain" description="Phasin" evidence="2">
    <location>
        <begin position="6"/>
        <end position="104"/>
    </location>
</feature>
<feature type="compositionally biased region" description="Polar residues" evidence="1">
    <location>
        <begin position="108"/>
        <end position="117"/>
    </location>
</feature>
<accession>A0A512HAV9</accession>
<protein>
    <submittedName>
        <fullName evidence="3">Phasin</fullName>
    </submittedName>
</protein>
<evidence type="ECO:0000313" key="3">
    <source>
        <dbReference type="EMBL" id="GEO82568.1"/>
    </source>
</evidence>
<sequence>MMKSYEDLVKFNKDNLEAATTFTETLSKGMEEVYREAFGYAGKSVDTAIEASKAIASCKTPVEVATVQSKIFKDSVEAFIAQSRKVTEMTNTTLKSAMEPVSARSRELMNSFSLKTA</sequence>
<dbReference type="InterPro" id="IPR010127">
    <property type="entry name" value="Phasin_subfam-1"/>
</dbReference>
<dbReference type="RefSeq" id="WP_147164591.1">
    <property type="nucleotide sequence ID" value="NZ_BJZO01000088.1"/>
</dbReference>
<dbReference type="EMBL" id="BJZO01000088">
    <property type="protein sequence ID" value="GEO82568.1"/>
    <property type="molecule type" value="Genomic_DNA"/>
</dbReference>
<dbReference type="OrthoDB" id="7678100at2"/>
<proteinExistence type="predicted"/>
<organism evidence="3 4">
    <name type="scientific">Pararhodospirillum oryzae</name>
    <dbReference type="NCBI Taxonomy" id="478448"/>
    <lineage>
        <taxon>Bacteria</taxon>
        <taxon>Pseudomonadati</taxon>
        <taxon>Pseudomonadota</taxon>
        <taxon>Alphaproteobacteria</taxon>
        <taxon>Rhodospirillales</taxon>
        <taxon>Rhodospirillaceae</taxon>
        <taxon>Pararhodospirillum</taxon>
    </lineage>
</organism>
<dbReference type="InterPro" id="IPR018968">
    <property type="entry name" value="Phasin"/>
</dbReference>
<keyword evidence="4" id="KW-1185">Reference proteome</keyword>
<gene>
    <name evidence="3" type="ORF">ROR02_26990</name>
</gene>
<dbReference type="Proteomes" id="UP000321567">
    <property type="component" value="Unassembled WGS sequence"/>
</dbReference>
<evidence type="ECO:0000313" key="4">
    <source>
        <dbReference type="Proteomes" id="UP000321567"/>
    </source>
</evidence>
<feature type="region of interest" description="Disordered" evidence="1">
    <location>
        <begin position="97"/>
        <end position="117"/>
    </location>
</feature>